<name>A0A7D7LU85_9ACTN</name>
<protein>
    <recommendedName>
        <fullName evidence="6">Mce-associated membrane protein</fullName>
    </recommendedName>
</protein>
<dbReference type="RefSeq" id="WP_219849722.1">
    <property type="nucleotide sequence ID" value="NZ_CP059491.1"/>
</dbReference>
<evidence type="ECO:0000313" key="4">
    <source>
        <dbReference type="EMBL" id="QMT00755.1"/>
    </source>
</evidence>
<comment type="subcellular location">
    <subcellularLocation>
        <location evidence="1">Membrane</location>
    </subcellularLocation>
</comment>
<accession>A0A7D7LU85</accession>
<keyword evidence="3" id="KW-1133">Transmembrane helix</keyword>
<dbReference type="EMBL" id="CP059491">
    <property type="protein sequence ID" value="QMT00755.1"/>
    <property type="molecule type" value="Genomic_DNA"/>
</dbReference>
<evidence type="ECO:0008006" key="6">
    <source>
        <dbReference type="Google" id="ProtNLM"/>
    </source>
</evidence>
<dbReference type="KEGG" id="gji:H1R19_17975"/>
<keyword evidence="2 3" id="KW-0472">Membrane</keyword>
<keyword evidence="3" id="KW-0812">Transmembrane</keyword>
<feature type="transmembrane region" description="Helical" evidence="3">
    <location>
        <begin position="47"/>
        <end position="71"/>
    </location>
</feature>
<proteinExistence type="predicted"/>
<keyword evidence="5" id="KW-1185">Reference proteome</keyword>
<dbReference type="PANTHER" id="PTHR37042">
    <property type="entry name" value="OUTER MEMBRANE PROTEIN RV1973"/>
    <property type="match status" value="1"/>
</dbReference>
<dbReference type="PANTHER" id="PTHR37042:SF4">
    <property type="entry name" value="OUTER MEMBRANE PROTEIN RV1973"/>
    <property type="match status" value="1"/>
</dbReference>
<organism evidence="4 5">
    <name type="scientific">Gordonia jinghuaiqii</name>
    <dbReference type="NCBI Taxonomy" id="2758710"/>
    <lineage>
        <taxon>Bacteria</taxon>
        <taxon>Bacillati</taxon>
        <taxon>Actinomycetota</taxon>
        <taxon>Actinomycetes</taxon>
        <taxon>Mycobacteriales</taxon>
        <taxon>Gordoniaceae</taxon>
        <taxon>Gordonia</taxon>
    </lineage>
</organism>
<reference evidence="5" key="1">
    <citation type="submission" date="2020-07" db="EMBL/GenBank/DDBJ databases">
        <title>novel species isolated from the respiratory tract of Marmot.</title>
        <authorList>
            <person name="Zhang G."/>
        </authorList>
    </citation>
    <scope>NUCLEOTIDE SEQUENCE [LARGE SCALE GENOMIC DNA]</scope>
    <source>
        <strain evidence="5">686</strain>
    </source>
</reference>
<dbReference type="GO" id="GO:0016020">
    <property type="term" value="C:membrane"/>
    <property type="evidence" value="ECO:0007669"/>
    <property type="project" value="UniProtKB-SubCell"/>
</dbReference>
<dbReference type="Proteomes" id="UP000515663">
    <property type="component" value="Chromosome"/>
</dbReference>
<dbReference type="AlphaFoldDB" id="A0A7D7LU85"/>
<gene>
    <name evidence="4" type="ORF">H1R19_17975</name>
</gene>
<evidence type="ECO:0000256" key="1">
    <source>
        <dbReference type="ARBA" id="ARBA00004370"/>
    </source>
</evidence>
<evidence type="ECO:0000313" key="5">
    <source>
        <dbReference type="Proteomes" id="UP000515663"/>
    </source>
</evidence>
<evidence type="ECO:0000256" key="3">
    <source>
        <dbReference type="SAM" id="Phobius"/>
    </source>
</evidence>
<sequence>MTGVSETSTTRIELARARVDAARRAARTARIAAAPALRERALRRTRMLRVGLVAVAVVVAVLIVAAGVLFWQIRVQHDQQALENDVLASARDAVTVMLSADPADPAGYVDAVAGVSTGPQRERIDAAREALADAVRGQRGPSVGQLISAGLVRDPSSDEIGTSVEVLVVADATDPVLLGGSPDSGAAAGEVDATGERVTALITMTRTDAGWKISRAGRP</sequence>
<evidence type="ECO:0000256" key="2">
    <source>
        <dbReference type="ARBA" id="ARBA00023136"/>
    </source>
</evidence>